<dbReference type="NCBIfam" id="TIGR01297">
    <property type="entry name" value="CDF"/>
    <property type="match status" value="1"/>
</dbReference>
<keyword evidence="5 8" id="KW-1133">Transmembrane helix</keyword>
<dbReference type="RefSeq" id="WP_169604815.1">
    <property type="nucleotide sequence ID" value="NZ_CP051481.1"/>
</dbReference>
<feature type="domain" description="Cation efflux protein cytoplasmic" evidence="10">
    <location>
        <begin position="215"/>
        <end position="290"/>
    </location>
</feature>
<dbReference type="Pfam" id="PF01545">
    <property type="entry name" value="Cation_efflux"/>
    <property type="match status" value="1"/>
</dbReference>
<evidence type="ECO:0000256" key="7">
    <source>
        <dbReference type="ARBA" id="ARBA00023136"/>
    </source>
</evidence>
<dbReference type="AlphaFoldDB" id="A0A858U0Z7"/>
<sequence>MHNHNHDNDLKNLNNISIIFYISIVLNLLFTITEYVMGYITDSLSLIADATHNFGDVGSLIIALIAHKLLQKASNKFYTYGYKRISITAALVNAIILIVLSINIGISAIERFTGTPQLVGLQIIITSAVGVVINTLSALLFWKSQKSDINIKGAFLHLLIDSLVSVSVLVSGIIIQFTGWNLIDPIMSILISVVILLSTWKLLRESFKLSLDAVPNGINVSEIESMILENQKIKYIHHLHIWALSSRVNASTVHVVLKEEIPFEDFFEIKKDIKNKMRNKNIKHITIEIDKPRY</sequence>
<dbReference type="Proteomes" id="UP000501060">
    <property type="component" value="Chromosome"/>
</dbReference>
<feature type="transmembrane region" description="Helical" evidence="8">
    <location>
        <begin position="12"/>
        <end position="32"/>
    </location>
</feature>
<evidence type="ECO:0000256" key="6">
    <source>
        <dbReference type="ARBA" id="ARBA00023065"/>
    </source>
</evidence>
<feature type="transmembrane region" description="Helical" evidence="8">
    <location>
        <begin position="185"/>
        <end position="203"/>
    </location>
</feature>
<protein>
    <submittedName>
        <fullName evidence="11">Cation transporter</fullName>
    </submittedName>
</protein>
<keyword evidence="4 8" id="KW-0812">Transmembrane</keyword>
<evidence type="ECO:0000256" key="3">
    <source>
        <dbReference type="ARBA" id="ARBA00022448"/>
    </source>
</evidence>
<accession>A0A858U0Z7</accession>
<dbReference type="EMBL" id="CP051481">
    <property type="protein sequence ID" value="QJG66764.1"/>
    <property type="molecule type" value="Genomic_DNA"/>
</dbReference>
<evidence type="ECO:0000256" key="2">
    <source>
        <dbReference type="ARBA" id="ARBA00008873"/>
    </source>
</evidence>
<reference evidence="11 12" key="1">
    <citation type="submission" date="2020-04" db="EMBL/GenBank/DDBJ databases">
        <title>Novel Mycoplasma species detected in Phocoena phocoena (harbor porpoise) from the USA.</title>
        <authorList>
            <person name="Volokhov D.V."/>
        </authorList>
    </citation>
    <scope>NUCLEOTIDE SEQUENCE [LARGE SCALE GENOMIC DNA]</scope>
    <source>
        <strain evidence="11 12">Phocoena C-264-GEN</strain>
    </source>
</reference>
<evidence type="ECO:0000313" key="11">
    <source>
        <dbReference type="EMBL" id="QJG66764.1"/>
    </source>
</evidence>
<proteinExistence type="inferred from homology"/>
<comment type="subcellular location">
    <subcellularLocation>
        <location evidence="1">Membrane</location>
        <topology evidence="1">Multi-pass membrane protein</topology>
    </subcellularLocation>
</comment>
<evidence type="ECO:0000256" key="8">
    <source>
        <dbReference type="SAM" id="Phobius"/>
    </source>
</evidence>
<feature type="transmembrane region" description="Helical" evidence="8">
    <location>
        <begin position="87"/>
        <end position="109"/>
    </location>
</feature>
<dbReference type="Gene3D" id="1.20.1510.10">
    <property type="entry name" value="Cation efflux protein transmembrane domain"/>
    <property type="match status" value="1"/>
</dbReference>
<keyword evidence="7 8" id="KW-0472">Membrane</keyword>
<keyword evidence="12" id="KW-1185">Reference proteome</keyword>
<dbReference type="InterPro" id="IPR027470">
    <property type="entry name" value="Cation_efflux_CTD"/>
</dbReference>
<keyword evidence="3" id="KW-0813">Transport</keyword>
<dbReference type="SUPFAM" id="SSF160240">
    <property type="entry name" value="Cation efflux protein cytoplasmic domain-like"/>
    <property type="match status" value="1"/>
</dbReference>
<dbReference type="PANTHER" id="PTHR11562:SF17">
    <property type="entry name" value="RE54080P-RELATED"/>
    <property type="match status" value="1"/>
</dbReference>
<feature type="transmembrane region" description="Helical" evidence="8">
    <location>
        <begin position="121"/>
        <end position="142"/>
    </location>
</feature>
<organism evidence="11 12">
    <name type="scientific">Mycoplasma phocoenae</name>
    <dbReference type="NCBI Taxonomy" id="754517"/>
    <lineage>
        <taxon>Bacteria</taxon>
        <taxon>Bacillati</taxon>
        <taxon>Mycoplasmatota</taxon>
        <taxon>Mollicutes</taxon>
        <taxon>Mycoplasmataceae</taxon>
        <taxon>Mycoplasma</taxon>
    </lineage>
</organism>
<evidence type="ECO:0000259" key="9">
    <source>
        <dbReference type="Pfam" id="PF01545"/>
    </source>
</evidence>
<feature type="transmembrane region" description="Helical" evidence="8">
    <location>
        <begin position="44"/>
        <end position="66"/>
    </location>
</feature>
<evidence type="ECO:0000256" key="4">
    <source>
        <dbReference type="ARBA" id="ARBA00022692"/>
    </source>
</evidence>
<dbReference type="InterPro" id="IPR050681">
    <property type="entry name" value="CDF/SLC30A"/>
</dbReference>
<dbReference type="SUPFAM" id="SSF161111">
    <property type="entry name" value="Cation efflux protein transmembrane domain-like"/>
    <property type="match status" value="1"/>
</dbReference>
<dbReference type="InterPro" id="IPR058533">
    <property type="entry name" value="Cation_efflux_TM"/>
</dbReference>
<dbReference type="Pfam" id="PF16916">
    <property type="entry name" value="ZT_dimer"/>
    <property type="match status" value="1"/>
</dbReference>
<feature type="domain" description="Cation efflux protein transmembrane" evidence="9">
    <location>
        <begin position="21"/>
        <end position="208"/>
    </location>
</feature>
<evidence type="ECO:0000259" key="10">
    <source>
        <dbReference type="Pfam" id="PF16916"/>
    </source>
</evidence>
<dbReference type="PANTHER" id="PTHR11562">
    <property type="entry name" value="CATION EFFLUX PROTEIN/ ZINC TRANSPORTER"/>
    <property type="match status" value="1"/>
</dbReference>
<comment type="similarity">
    <text evidence="2">Belongs to the cation diffusion facilitator (CDF) transporter (TC 2.A.4) family. SLC30A subfamily.</text>
</comment>
<evidence type="ECO:0000256" key="1">
    <source>
        <dbReference type="ARBA" id="ARBA00004141"/>
    </source>
</evidence>
<evidence type="ECO:0000313" key="12">
    <source>
        <dbReference type="Proteomes" id="UP000501060"/>
    </source>
</evidence>
<keyword evidence="6" id="KW-0406">Ion transport</keyword>
<dbReference type="GO" id="GO:0005385">
    <property type="term" value="F:zinc ion transmembrane transporter activity"/>
    <property type="evidence" value="ECO:0007669"/>
    <property type="project" value="TreeGrafter"/>
</dbReference>
<dbReference type="KEGG" id="mphe:HGG69_00245"/>
<feature type="transmembrane region" description="Helical" evidence="8">
    <location>
        <begin position="154"/>
        <end position="179"/>
    </location>
</feature>
<dbReference type="InterPro" id="IPR036837">
    <property type="entry name" value="Cation_efflux_CTD_sf"/>
</dbReference>
<dbReference type="InterPro" id="IPR002524">
    <property type="entry name" value="Cation_efflux"/>
</dbReference>
<gene>
    <name evidence="11" type="ORF">HGG69_00245</name>
</gene>
<name>A0A858U0Z7_9MOLU</name>
<dbReference type="GO" id="GO:0005886">
    <property type="term" value="C:plasma membrane"/>
    <property type="evidence" value="ECO:0007669"/>
    <property type="project" value="TreeGrafter"/>
</dbReference>
<evidence type="ECO:0000256" key="5">
    <source>
        <dbReference type="ARBA" id="ARBA00022989"/>
    </source>
</evidence>
<dbReference type="InterPro" id="IPR027469">
    <property type="entry name" value="Cation_efflux_TMD_sf"/>
</dbReference>